<dbReference type="Proteomes" id="UP001241603">
    <property type="component" value="Unassembled WGS sequence"/>
</dbReference>
<keyword evidence="2" id="KW-0560">Oxidoreductase</keyword>
<protein>
    <submittedName>
        <fullName evidence="5">Dehydrogenase</fullName>
    </submittedName>
</protein>
<comment type="caution">
    <text evidence="5">The sequence shown here is derived from an EMBL/GenBank/DDBJ whole genome shotgun (WGS) entry which is preliminary data.</text>
</comment>
<sequence length="329" mass="35307">MPGWGILGTSFISDTVAKAIGQSPGSRIAAVAGRDAARTEAFRARFAIPAAYTDFDALLADPSVDIVYVGLPNNLHHVWTIRAAATGKPVLSEKSLSIDMEKSHALVDAVRAHDSFFVEGLMYLAHPVIARFVEILRDGRLGAVKSIHASYAADIWQLVNPEGRGVLYNLGCYPVSLLHLAIQTVAGEGAFRDRAGTGLGTISAHDGNVSEAAIALRFGNGILATVQTAETHGMHPEFTVIGEKGSLSFVTNPWLPVAGSNRLVWTGFDGSSEVIEVQSDGDAFLHQVRMVERSLAAGLKQAERPSPRLDDSIEIMELLTQWEADVRRG</sequence>
<accession>A0ABU0HD22</accession>
<evidence type="ECO:0000313" key="6">
    <source>
        <dbReference type="Proteomes" id="UP001241603"/>
    </source>
</evidence>
<dbReference type="InterPro" id="IPR055170">
    <property type="entry name" value="GFO_IDH_MocA-like_dom"/>
</dbReference>
<proteinExistence type="inferred from homology"/>
<dbReference type="RefSeq" id="WP_266350538.1">
    <property type="nucleotide sequence ID" value="NZ_JAPKNG010000006.1"/>
</dbReference>
<keyword evidence="6" id="KW-1185">Reference proteome</keyword>
<organism evidence="5 6">
    <name type="scientific">Kaistia dalseonensis</name>
    <dbReference type="NCBI Taxonomy" id="410840"/>
    <lineage>
        <taxon>Bacteria</taxon>
        <taxon>Pseudomonadati</taxon>
        <taxon>Pseudomonadota</taxon>
        <taxon>Alphaproteobacteria</taxon>
        <taxon>Hyphomicrobiales</taxon>
        <taxon>Kaistiaceae</taxon>
        <taxon>Kaistia</taxon>
    </lineage>
</organism>
<comment type="similarity">
    <text evidence="1">Belongs to the Gfo/Idh/MocA family.</text>
</comment>
<dbReference type="Gene3D" id="3.40.50.720">
    <property type="entry name" value="NAD(P)-binding Rossmann-like Domain"/>
    <property type="match status" value="1"/>
</dbReference>
<dbReference type="Gene3D" id="3.30.360.10">
    <property type="entry name" value="Dihydrodipicolinate Reductase, domain 2"/>
    <property type="match status" value="1"/>
</dbReference>
<dbReference type="SUPFAM" id="SSF51735">
    <property type="entry name" value="NAD(P)-binding Rossmann-fold domains"/>
    <property type="match status" value="1"/>
</dbReference>
<reference evidence="5 6" key="1">
    <citation type="submission" date="2023-07" db="EMBL/GenBank/DDBJ databases">
        <title>Genomic Encyclopedia of Type Strains, Phase IV (KMG-IV): sequencing the most valuable type-strain genomes for metagenomic binning, comparative biology and taxonomic classification.</title>
        <authorList>
            <person name="Goeker M."/>
        </authorList>
    </citation>
    <scope>NUCLEOTIDE SEQUENCE [LARGE SCALE GENOMIC DNA]</scope>
    <source>
        <strain evidence="5 6">B6-8</strain>
    </source>
</reference>
<dbReference type="InterPro" id="IPR036291">
    <property type="entry name" value="NAD(P)-bd_dom_sf"/>
</dbReference>
<dbReference type="Pfam" id="PF22725">
    <property type="entry name" value="GFO_IDH_MocA_C3"/>
    <property type="match status" value="1"/>
</dbReference>
<dbReference type="EMBL" id="JAUSVO010000006">
    <property type="protein sequence ID" value="MDQ0439645.1"/>
    <property type="molecule type" value="Genomic_DNA"/>
</dbReference>
<dbReference type="InterPro" id="IPR000683">
    <property type="entry name" value="Gfo/Idh/MocA-like_OxRdtase_N"/>
</dbReference>
<dbReference type="SUPFAM" id="SSF55347">
    <property type="entry name" value="Glyceraldehyde-3-phosphate dehydrogenase-like, C-terminal domain"/>
    <property type="match status" value="1"/>
</dbReference>
<evidence type="ECO:0000259" key="4">
    <source>
        <dbReference type="Pfam" id="PF22725"/>
    </source>
</evidence>
<feature type="domain" description="GFO/IDH/MocA-like oxidoreductase" evidence="4">
    <location>
        <begin position="133"/>
        <end position="247"/>
    </location>
</feature>
<name>A0ABU0HD22_9HYPH</name>
<feature type="domain" description="Gfo/Idh/MocA-like oxidoreductase N-terminal" evidence="3">
    <location>
        <begin position="4"/>
        <end position="115"/>
    </location>
</feature>
<evidence type="ECO:0000313" key="5">
    <source>
        <dbReference type="EMBL" id="MDQ0439645.1"/>
    </source>
</evidence>
<gene>
    <name evidence="5" type="ORF">QO014_004051</name>
</gene>
<evidence type="ECO:0000256" key="2">
    <source>
        <dbReference type="ARBA" id="ARBA00023002"/>
    </source>
</evidence>
<dbReference type="PANTHER" id="PTHR22604:SF105">
    <property type="entry name" value="TRANS-1,2-DIHYDROBENZENE-1,2-DIOL DEHYDROGENASE"/>
    <property type="match status" value="1"/>
</dbReference>
<evidence type="ECO:0000259" key="3">
    <source>
        <dbReference type="Pfam" id="PF01408"/>
    </source>
</evidence>
<dbReference type="PANTHER" id="PTHR22604">
    <property type="entry name" value="OXIDOREDUCTASES"/>
    <property type="match status" value="1"/>
</dbReference>
<dbReference type="Pfam" id="PF01408">
    <property type="entry name" value="GFO_IDH_MocA"/>
    <property type="match status" value="1"/>
</dbReference>
<evidence type="ECO:0000256" key="1">
    <source>
        <dbReference type="ARBA" id="ARBA00010928"/>
    </source>
</evidence>
<dbReference type="InterPro" id="IPR050984">
    <property type="entry name" value="Gfo/Idh/MocA_domain"/>
</dbReference>